<evidence type="ECO:0000259" key="6">
    <source>
        <dbReference type="Pfam" id="PF26251"/>
    </source>
</evidence>
<feature type="domain" description="Trs120/TRAPPC9 TPR region" evidence="6">
    <location>
        <begin position="581"/>
        <end position="709"/>
    </location>
</feature>
<dbReference type="GO" id="GO:0005802">
    <property type="term" value="C:trans-Golgi network"/>
    <property type="evidence" value="ECO:0007669"/>
    <property type="project" value="TreeGrafter"/>
</dbReference>
<keyword evidence="3" id="KW-0333">Golgi apparatus</keyword>
<evidence type="ECO:0000259" key="5">
    <source>
        <dbReference type="Pfam" id="PF08626"/>
    </source>
</evidence>
<evidence type="ECO:0000256" key="2">
    <source>
        <dbReference type="ARBA" id="ARBA00008459"/>
    </source>
</evidence>
<dbReference type="InterPro" id="IPR058563">
    <property type="entry name" value="Trs120_TRAPPC9_N"/>
</dbReference>
<reference evidence="10" key="1">
    <citation type="submission" date="2025-08" db="UniProtKB">
        <authorList>
            <consortium name="RefSeq"/>
        </authorList>
    </citation>
    <scope>IDENTIFICATION</scope>
    <source>
        <tissue evidence="10">Gonads</tissue>
    </source>
</reference>
<dbReference type="Pfam" id="PF26251">
    <property type="entry name" value="TPR_TRAPPC9-Trs120"/>
    <property type="match status" value="1"/>
</dbReference>
<feature type="compositionally biased region" description="Basic and acidic residues" evidence="4">
    <location>
        <begin position="162"/>
        <end position="186"/>
    </location>
</feature>
<evidence type="ECO:0000259" key="8">
    <source>
        <dbReference type="Pfam" id="PF26283"/>
    </source>
</evidence>
<dbReference type="Pfam" id="PF26283">
    <property type="entry name" value="Ig_TRAPPC9-Trs120_4th"/>
    <property type="match status" value="1"/>
</dbReference>
<evidence type="ECO:0000259" key="7">
    <source>
        <dbReference type="Pfam" id="PF26254"/>
    </source>
</evidence>
<evidence type="ECO:0000256" key="4">
    <source>
        <dbReference type="SAM" id="MobiDB-lite"/>
    </source>
</evidence>
<keyword evidence="9" id="KW-1185">Reference proteome</keyword>
<dbReference type="OrthoDB" id="27962at2759"/>
<comment type="subcellular location">
    <subcellularLocation>
        <location evidence="1">Golgi apparatus</location>
    </subcellularLocation>
</comment>
<dbReference type="InterPro" id="IPR058568">
    <property type="entry name" value="Ig_TRAPPC9_Trs120_4th"/>
</dbReference>
<feature type="region of interest" description="Disordered" evidence="4">
    <location>
        <begin position="234"/>
        <end position="306"/>
    </location>
</feature>
<dbReference type="Pfam" id="PF08626">
    <property type="entry name" value="TRAPPC9-Trs120"/>
    <property type="match status" value="1"/>
</dbReference>
<dbReference type="KEGG" id="lak:106173773"/>
<feature type="domain" description="Trs120/TRAPPC9 first Ig-like" evidence="7">
    <location>
        <begin position="749"/>
        <end position="876"/>
    </location>
</feature>
<gene>
    <name evidence="10" type="primary">LOC106173773</name>
</gene>
<dbReference type="GeneID" id="106173773"/>
<proteinExistence type="inferred from homology"/>
<dbReference type="InParanoid" id="A0A1S3JJZ8"/>
<name>A0A1S3JJZ8_LINAN</name>
<evidence type="ECO:0000256" key="3">
    <source>
        <dbReference type="ARBA" id="ARBA00023034"/>
    </source>
</evidence>
<feature type="domain" description="Trs120/TRAPPC9 fourth Ig-like" evidence="8">
    <location>
        <begin position="1286"/>
        <end position="1407"/>
    </location>
</feature>
<dbReference type="Proteomes" id="UP000085678">
    <property type="component" value="Unplaced"/>
</dbReference>
<accession>A0A1S3JJZ8</accession>
<feature type="compositionally biased region" description="Polar residues" evidence="4">
    <location>
        <begin position="123"/>
        <end position="141"/>
    </location>
</feature>
<protein>
    <submittedName>
        <fullName evidence="10">Trafficking protein particle complex subunit 9-like isoform X1</fullName>
    </submittedName>
</protein>
<dbReference type="RefSeq" id="XP_013410461.1">
    <property type="nucleotide sequence ID" value="XM_013555007.1"/>
</dbReference>
<feature type="region of interest" description="Disordered" evidence="4">
    <location>
        <begin position="122"/>
        <end position="189"/>
    </location>
</feature>
<dbReference type="InterPro" id="IPR013935">
    <property type="entry name" value="Trs120_TRAPPC9"/>
</dbReference>
<organism evidence="9 10">
    <name type="scientific">Lingula anatina</name>
    <name type="common">Brachiopod</name>
    <name type="synonym">Lingula unguis</name>
    <dbReference type="NCBI Taxonomy" id="7574"/>
    <lineage>
        <taxon>Eukaryota</taxon>
        <taxon>Metazoa</taxon>
        <taxon>Spiralia</taxon>
        <taxon>Lophotrochozoa</taxon>
        <taxon>Brachiopoda</taxon>
        <taxon>Linguliformea</taxon>
        <taxon>Lingulata</taxon>
        <taxon>Lingulida</taxon>
        <taxon>Linguloidea</taxon>
        <taxon>Lingulidae</taxon>
        <taxon>Lingula</taxon>
    </lineage>
</organism>
<dbReference type="InterPro" id="IPR058564">
    <property type="entry name" value="TPR_TRAPPC9_Trs120"/>
</dbReference>
<dbReference type="Pfam" id="PF26254">
    <property type="entry name" value="Ig_TRAPPC9-Trs120_1st"/>
    <property type="match status" value="1"/>
</dbReference>
<evidence type="ECO:0000256" key="1">
    <source>
        <dbReference type="ARBA" id="ARBA00004555"/>
    </source>
</evidence>
<dbReference type="PANTHER" id="PTHR21512:SF5">
    <property type="entry name" value="TRAFFICKING PROTEIN PARTICLE COMPLEX SUBUNIT 9"/>
    <property type="match status" value="1"/>
</dbReference>
<dbReference type="InterPro" id="IPR058565">
    <property type="entry name" value="Ig_TRAPPC9_Trs120_1st"/>
</dbReference>
<dbReference type="PANTHER" id="PTHR21512">
    <property type="entry name" value="TRAFFICKING PROTEIN PARTICLE COMPLEX SUBUNIT 9"/>
    <property type="match status" value="1"/>
</dbReference>
<sequence>MSFPDYSQKAEDHQSILILVKLVGAELKPKSFGRVYDRIGRVECVHVPNQQRTVWMRYKSQYPIENNEWGDFQAHRKVLGLLCIGKARTTEEMEDIYQTYEDEKNAYSSTMYDSRLVVFGMNTDGSPSMQQSDPNDPTLLTSVGGEGSDKQGSTSTNIVAAETKDANSESDKENAHTPDGDLETKNGDLVTKTGELEIKDGDLKTKNGDIQIKDPLRYEPEETTAISKIDSVSEKLVKSDINSSEKTEEKKSGTVPGGQLALKKGQLTSDSPLQQKKQGHLSPSGQSTPASGSPSGSRRSSSRGKDPKSHIWFYADIDKCPDLEEKVKEFVMTLFWVLEGKRLDRSFEKKMQLISAPFEKKDMVGVDVENKPTPQRAESKKKLFFLERAVSTDKSDLVAHMVDTQKVYRKRCQGRLRKHLGDLCLLAGVPGEAILHYSTALDILKSANDWLWLAAAYEGLCSASVIIMYPREERQSFQRNYSWSTKRGSSMMQEAKQRSSAQQNRNQNGLDLARVRIKNCLMGDDIIEKYKEAIMHYSKFKNVGIVEMEASIKACRVLIMQGKNLQASEFLQNVVYINLQMSEEEKVLRYSTLANLYEQINFHRKAAFFKRVAAMQSVAPTVPNPSWERCHQLLMQSLKGYSITLDYRERVQGEAVGWPIVQSRVLHEVVYCARKLGNVPLIIRHMTHLLHMMHHYLTPQEKRELSNLLETYTCHHEGLNQPIALDSGQILPAAPLLNLPQVRVMKLMNLPLHLRPVAIKSTLTPDREQSPSPFIYSPLQFSAPMGRVRKDRSKMDFQWVMDDVCEVALQVFNLMPYELKVSNVALLTDGVDFVSHPSSMSLQANSGPYVVKVLGTPKGAGQLNIIGYTTTVLGVRNNCKLRDIPRIREAQYTVEVIPPLPQLQVTTSVPRSRSYSNLDEILKKESAILTVFAGESFECQVMLTNTGSYPIEVVELALDSKGKDKGLDSKEKDEEMDEVFVWNMESLQSQLPIAPGSHACFTIFIHGVSNFISKESTVIDDKSAQLSPARRPRSTGLSDLSTVALKSSQSWNDLVLVDHSAKIIQATFKFKYSGGPGLERGFCRHCVVPMNIAIQPAVVMKAWDVVAGDTCDTCKLVLDVQNTTDHWAELTTGDLAMSSDDPVLTSGKTPVTPGDLPMTFGDPPVTSVTPGAVTLAEKKTKRIWIPIRRCKIQELYDIPLENDNEDVESSEPVHRRHRDSLSHHLHDDAEGSEVAEKIQEECLKYLSEFVDIRWSIPHLQKSGKIAVDKLPWSDAQLELVRETPIHWDISLNKRGYSGEAHQFNTGELVQLDVSLTCRSDFPIPECTLSVQCHRKYNPDMSCDRHVTITGQSCKNTPELGSGSTFRHTCHLTFYHTGQYVLDITCTELTSNVQENACTWTCSPEVSIDITDSESVLLFDSSGHVK</sequence>
<feature type="compositionally biased region" description="Basic and acidic residues" evidence="4">
    <location>
        <begin position="234"/>
        <end position="252"/>
    </location>
</feature>
<evidence type="ECO:0000313" key="9">
    <source>
        <dbReference type="Proteomes" id="UP000085678"/>
    </source>
</evidence>
<dbReference type="STRING" id="7574.A0A1S3JJZ8"/>
<comment type="similarity">
    <text evidence="2">Belongs to the NIBP family.</text>
</comment>
<evidence type="ECO:0000313" key="10">
    <source>
        <dbReference type="RefSeq" id="XP_013410461.1"/>
    </source>
</evidence>
<dbReference type="FunCoup" id="A0A1S3JJZ8">
    <property type="interactions" value="2425"/>
</dbReference>
<feature type="domain" description="Trs120/TRAPPC9 N-terminal" evidence="5">
    <location>
        <begin position="349"/>
        <end position="470"/>
    </location>
</feature>
<feature type="compositionally biased region" description="Low complexity" evidence="4">
    <location>
        <begin position="282"/>
        <end position="299"/>
    </location>
</feature>
<feature type="compositionally biased region" description="Polar residues" evidence="4">
    <location>
        <begin position="266"/>
        <end position="276"/>
    </location>
</feature>